<dbReference type="InterPro" id="IPR036390">
    <property type="entry name" value="WH_DNA-bd_sf"/>
</dbReference>
<sequence length="230" mass="26742">MSVSLANKSVVERITDQITNAIINGELKPGDKIPTEVELCESFGVGRNSVREAIKVLEAYGVLEIRRADGTYIRQGYDDKMLYPILYGIILQKDSKEQIVELRKVIDVGIFQEAMKRMTKEDFKQLEDELAKMEEKINKETPSSQEMFEADVKFHAVIVGILDNRLLESIGYYVDKITKSSRIVANEYILDHGHQEDFIALHREIIEMFREKQAEKIHEIVEKHYKYWEK</sequence>
<dbReference type="GO" id="GO:0003677">
    <property type="term" value="F:DNA binding"/>
    <property type="evidence" value="ECO:0007669"/>
    <property type="project" value="UniProtKB-KW"/>
</dbReference>
<name>A0AAX1TQB2_9FUSO</name>
<dbReference type="KEGG" id="ful:C4N20_04220"/>
<dbReference type="InterPro" id="IPR008920">
    <property type="entry name" value="TF_FadR/GntR_C"/>
</dbReference>
<organism evidence="5 6">
    <name type="scientific">Fusobacterium ulcerans</name>
    <dbReference type="NCBI Taxonomy" id="861"/>
    <lineage>
        <taxon>Bacteria</taxon>
        <taxon>Fusobacteriati</taxon>
        <taxon>Fusobacteriota</taxon>
        <taxon>Fusobacteriia</taxon>
        <taxon>Fusobacteriales</taxon>
        <taxon>Fusobacteriaceae</taxon>
        <taxon>Fusobacterium</taxon>
    </lineage>
</organism>
<feature type="domain" description="HTH gntR-type" evidence="4">
    <location>
        <begin position="8"/>
        <end position="76"/>
    </location>
</feature>
<dbReference type="Pfam" id="PF00392">
    <property type="entry name" value="GntR"/>
    <property type="match status" value="1"/>
</dbReference>
<dbReference type="InterPro" id="IPR036388">
    <property type="entry name" value="WH-like_DNA-bd_sf"/>
</dbReference>
<dbReference type="CDD" id="cd07377">
    <property type="entry name" value="WHTH_GntR"/>
    <property type="match status" value="1"/>
</dbReference>
<evidence type="ECO:0000313" key="6">
    <source>
        <dbReference type="Proteomes" id="UP000249008"/>
    </source>
</evidence>
<reference evidence="5 6" key="1">
    <citation type="submission" date="2018-06" db="EMBL/GenBank/DDBJ databases">
        <authorList>
            <consortium name="Pathogen Informatics"/>
            <person name="Doyle S."/>
        </authorList>
    </citation>
    <scope>NUCLEOTIDE SEQUENCE [LARGE SCALE GENOMIC DNA]</scope>
    <source>
        <strain evidence="5 6">NCTC12112</strain>
    </source>
</reference>
<evidence type="ECO:0000313" key="5">
    <source>
        <dbReference type="EMBL" id="SQJ12507.1"/>
    </source>
</evidence>
<evidence type="ECO:0000259" key="4">
    <source>
        <dbReference type="PROSITE" id="PS50949"/>
    </source>
</evidence>
<dbReference type="InterPro" id="IPR011711">
    <property type="entry name" value="GntR_C"/>
</dbReference>
<protein>
    <submittedName>
        <fullName evidence="5">L-lactate utilization operon repressor</fullName>
    </submittedName>
</protein>
<evidence type="ECO:0000256" key="2">
    <source>
        <dbReference type="ARBA" id="ARBA00023125"/>
    </source>
</evidence>
<dbReference type="AlphaFoldDB" id="A0AAX1TQB2"/>
<dbReference type="Gene3D" id="1.20.120.530">
    <property type="entry name" value="GntR ligand-binding domain-like"/>
    <property type="match status" value="1"/>
</dbReference>
<dbReference type="GO" id="GO:0003700">
    <property type="term" value="F:DNA-binding transcription factor activity"/>
    <property type="evidence" value="ECO:0007669"/>
    <property type="project" value="InterPro"/>
</dbReference>
<dbReference type="PROSITE" id="PS50949">
    <property type="entry name" value="HTH_GNTR"/>
    <property type="match status" value="1"/>
</dbReference>
<keyword evidence="3" id="KW-0804">Transcription</keyword>
<dbReference type="Gene3D" id="1.10.10.10">
    <property type="entry name" value="Winged helix-like DNA-binding domain superfamily/Winged helix DNA-binding domain"/>
    <property type="match status" value="1"/>
</dbReference>
<dbReference type="SMART" id="SM00895">
    <property type="entry name" value="FCD"/>
    <property type="match status" value="1"/>
</dbReference>
<dbReference type="PANTHER" id="PTHR43537">
    <property type="entry name" value="TRANSCRIPTIONAL REGULATOR, GNTR FAMILY"/>
    <property type="match status" value="1"/>
</dbReference>
<dbReference type="Proteomes" id="UP000249008">
    <property type="component" value="Chromosome 1"/>
</dbReference>
<dbReference type="SMART" id="SM00345">
    <property type="entry name" value="HTH_GNTR"/>
    <property type="match status" value="1"/>
</dbReference>
<evidence type="ECO:0000256" key="1">
    <source>
        <dbReference type="ARBA" id="ARBA00023015"/>
    </source>
</evidence>
<keyword evidence="1" id="KW-0805">Transcription regulation</keyword>
<evidence type="ECO:0000256" key="3">
    <source>
        <dbReference type="ARBA" id="ARBA00023163"/>
    </source>
</evidence>
<keyword evidence="2" id="KW-0238">DNA-binding</keyword>
<dbReference type="Pfam" id="PF07729">
    <property type="entry name" value="FCD"/>
    <property type="match status" value="1"/>
</dbReference>
<dbReference type="PRINTS" id="PR00035">
    <property type="entry name" value="HTHGNTR"/>
</dbReference>
<dbReference type="SUPFAM" id="SSF48008">
    <property type="entry name" value="GntR ligand-binding domain-like"/>
    <property type="match status" value="1"/>
</dbReference>
<dbReference type="PANTHER" id="PTHR43537:SF43">
    <property type="entry name" value="GNTR-FAMILY TRANSCRIPTIONAL REGULATOR"/>
    <property type="match status" value="1"/>
</dbReference>
<accession>A0AAX1TQB2</accession>
<dbReference type="SUPFAM" id="SSF46785">
    <property type="entry name" value="Winged helix' DNA-binding domain"/>
    <property type="match status" value="1"/>
</dbReference>
<proteinExistence type="predicted"/>
<dbReference type="InterPro" id="IPR000524">
    <property type="entry name" value="Tscrpt_reg_HTH_GntR"/>
</dbReference>
<gene>
    <name evidence="5" type="primary">lutR_1</name>
    <name evidence="5" type="ORF">NCTC12112_02729</name>
</gene>
<dbReference type="EMBL" id="LS483487">
    <property type="protein sequence ID" value="SQJ12507.1"/>
    <property type="molecule type" value="Genomic_DNA"/>
</dbReference>